<feature type="domain" description="Adaptive response protein AidB N-terminal" evidence="8">
    <location>
        <begin position="9"/>
        <end position="165"/>
    </location>
</feature>
<dbReference type="InterPro" id="IPR041504">
    <property type="entry name" value="AidB_N"/>
</dbReference>
<feature type="domain" description="Acyl-CoA dehydrogenase/oxidase C-terminal" evidence="6">
    <location>
        <begin position="293"/>
        <end position="448"/>
    </location>
</feature>
<dbReference type="Proteomes" id="UP000291469">
    <property type="component" value="Chromosome"/>
</dbReference>
<keyword evidence="10" id="KW-1185">Reference proteome</keyword>
<name>A0A411YDD7_9ACTN</name>
<feature type="domain" description="Acyl-CoA oxidase/dehydrogenase middle" evidence="7">
    <location>
        <begin position="179"/>
        <end position="283"/>
    </location>
</feature>
<evidence type="ECO:0000256" key="2">
    <source>
        <dbReference type="ARBA" id="ARBA00022630"/>
    </source>
</evidence>
<dbReference type="Pfam" id="PF00441">
    <property type="entry name" value="Acyl-CoA_dh_1"/>
    <property type="match status" value="1"/>
</dbReference>
<keyword evidence="2 4" id="KW-0285">Flavoprotein</keyword>
<dbReference type="SUPFAM" id="SSF47203">
    <property type="entry name" value="Acyl-CoA dehydrogenase C-terminal domain-like"/>
    <property type="match status" value="1"/>
</dbReference>
<reference evidence="9 10" key="1">
    <citation type="submission" date="2019-01" db="EMBL/GenBank/DDBJ databases">
        <title>Egibacter rhizosphaerae EGI 80759T.</title>
        <authorList>
            <person name="Chen D.-D."/>
            <person name="Tian Y."/>
            <person name="Jiao J.-Y."/>
            <person name="Zhang X.-T."/>
            <person name="Zhang Y.-G."/>
            <person name="Zhang Y."/>
            <person name="Xiao M."/>
            <person name="Shu W.-S."/>
            <person name="Li W.-J."/>
        </authorList>
    </citation>
    <scope>NUCLEOTIDE SEQUENCE [LARGE SCALE GENOMIC DNA]</scope>
    <source>
        <strain evidence="9 10">EGI 80759</strain>
    </source>
</reference>
<accession>A0A411YDD7</accession>
<comment type="cofactor">
    <cofactor evidence="4">
        <name>FAD</name>
        <dbReference type="ChEBI" id="CHEBI:57692"/>
    </cofactor>
</comment>
<dbReference type="NCBIfam" id="NF008594">
    <property type="entry name" value="PRK11561.1"/>
    <property type="match status" value="1"/>
</dbReference>
<evidence type="ECO:0000256" key="3">
    <source>
        <dbReference type="ARBA" id="ARBA00022827"/>
    </source>
</evidence>
<dbReference type="InterPro" id="IPR009100">
    <property type="entry name" value="AcylCoA_DH/oxidase_NM_dom_sf"/>
</dbReference>
<keyword evidence="4 9" id="KW-0560">Oxidoreductase</keyword>
<evidence type="ECO:0000256" key="4">
    <source>
        <dbReference type="RuleBase" id="RU362125"/>
    </source>
</evidence>
<protein>
    <submittedName>
        <fullName evidence="9">Isovaleryl-CoA dehydrogenase</fullName>
        <ecNumber evidence="9">1.3.8.4</ecNumber>
    </submittedName>
</protein>
<dbReference type="Pfam" id="PF02770">
    <property type="entry name" value="Acyl-CoA_dh_M"/>
    <property type="match status" value="1"/>
</dbReference>
<evidence type="ECO:0000256" key="1">
    <source>
        <dbReference type="ARBA" id="ARBA00009347"/>
    </source>
</evidence>
<dbReference type="PANTHER" id="PTHR42707:SF3">
    <property type="entry name" value="ACYL-COA DEHYDROGENASE AIDB-RELATED"/>
    <property type="match status" value="1"/>
</dbReference>
<dbReference type="EMBL" id="CP036402">
    <property type="protein sequence ID" value="QBI19231.1"/>
    <property type="molecule type" value="Genomic_DNA"/>
</dbReference>
<dbReference type="InterPro" id="IPR009075">
    <property type="entry name" value="AcylCo_DH/oxidase_C"/>
</dbReference>
<dbReference type="GO" id="GO:0008470">
    <property type="term" value="F:3-methylbutanoyl-CoA dehydrogenase activity"/>
    <property type="evidence" value="ECO:0007669"/>
    <property type="project" value="UniProtKB-EC"/>
</dbReference>
<evidence type="ECO:0000259" key="6">
    <source>
        <dbReference type="Pfam" id="PF00441"/>
    </source>
</evidence>
<evidence type="ECO:0000313" key="9">
    <source>
        <dbReference type="EMBL" id="QBI19231.1"/>
    </source>
</evidence>
<dbReference type="InterPro" id="IPR036250">
    <property type="entry name" value="AcylCo_DH-like_C"/>
</dbReference>
<feature type="region of interest" description="Disordered" evidence="5">
    <location>
        <begin position="1"/>
        <end position="20"/>
    </location>
</feature>
<organism evidence="9 10">
    <name type="scientific">Egibacter rhizosphaerae</name>
    <dbReference type="NCBI Taxonomy" id="1670831"/>
    <lineage>
        <taxon>Bacteria</taxon>
        <taxon>Bacillati</taxon>
        <taxon>Actinomycetota</taxon>
        <taxon>Nitriliruptoria</taxon>
        <taxon>Egibacterales</taxon>
        <taxon>Egibacteraceae</taxon>
        <taxon>Egibacter</taxon>
    </lineage>
</organism>
<dbReference type="Pfam" id="PF18158">
    <property type="entry name" value="AidB_N"/>
    <property type="match status" value="1"/>
</dbReference>
<dbReference type="SUPFAM" id="SSF56645">
    <property type="entry name" value="Acyl-CoA dehydrogenase NM domain-like"/>
    <property type="match status" value="1"/>
</dbReference>
<dbReference type="RefSeq" id="WP_131154228.1">
    <property type="nucleotide sequence ID" value="NZ_CP036402.1"/>
</dbReference>
<evidence type="ECO:0000313" key="10">
    <source>
        <dbReference type="Proteomes" id="UP000291469"/>
    </source>
</evidence>
<dbReference type="EC" id="1.3.8.4" evidence="9"/>
<dbReference type="AlphaFoldDB" id="A0A411YDD7"/>
<dbReference type="InterPro" id="IPR006091">
    <property type="entry name" value="Acyl-CoA_Oxase/DH_mid-dom"/>
</dbReference>
<dbReference type="Gene3D" id="6.10.250.600">
    <property type="match status" value="1"/>
</dbReference>
<evidence type="ECO:0000259" key="7">
    <source>
        <dbReference type="Pfam" id="PF02770"/>
    </source>
</evidence>
<sequence>MPATHQVRNQPPDRAPYDPWSEDVALQEGLAREGAEWAAPDLRALGVLTGDPDWLERGRAANENPPELRTHDRHGHRLDAVRYHPAYHDLLGAGITHGLAAAPWRDDAPAGAHVARAAKYILWPQLDSGTLCPMTMTYAVVPSLATQPDLAAEWLPRATTSVYDPAFRPAHEKAGATFGMAMTEKQGGSDVRANATRARPLEDGTPGTSFRLTGHKWFCSAPMSDAFLALARITEDEDDDTPPSCFLIPRWLPDGRRNAFALQRLKDKLGDRSNASSEVEFDDTVGWLVGEPDKGVRTIMQMVAHTRLDCVVGAAGWMRHGLAEAAHHTAHRHAFGARLAEQPLMRGVLADLALESEAATAVALRLARAFERASTDPHEAGVQRIATPAAKYWVCKRAPMHAAEALECLGGNGYVEESPMPRLYRQSPLNGIWEGSGNVQALDLLRAIVRHPEAVEAVDEELDAAAGADARLDAAVGTLRKQLAEPVEARARQLAERLAVCLQGALLVRHGAPAVADAFCATRLAETPPGAFGTLPSEADTDAILARAHPALA</sequence>
<dbReference type="OrthoDB" id="9771038at2"/>
<gene>
    <name evidence="9" type="ORF">ER308_06540</name>
</gene>
<dbReference type="KEGG" id="erz:ER308_06540"/>
<dbReference type="Gene3D" id="1.20.140.10">
    <property type="entry name" value="Butyryl-CoA Dehydrogenase, subunit A, domain 3"/>
    <property type="match status" value="1"/>
</dbReference>
<comment type="similarity">
    <text evidence="1 4">Belongs to the acyl-CoA dehydrogenase family.</text>
</comment>
<dbReference type="Gene3D" id="2.40.110.20">
    <property type="match status" value="1"/>
</dbReference>
<evidence type="ECO:0000256" key="5">
    <source>
        <dbReference type="SAM" id="MobiDB-lite"/>
    </source>
</evidence>
<proteinExistence type="inferred from homology"/>
<evidence type="ECO:0000259" key="8">
    <source>
        <dbReference type="Pfam" id="PF18158"/>
    </source>
</evidence>
<dbReference type="InterPro" id="IPR052904">
    <property type="entry name" value="Acyl-CoA_dehydrogenase-like"/>
</dbReference>
<dbReference type="PANTHER" id="PTHR42707">
    <property type="entry name" value="ACYL-COA DEHYDROGENASE"/>
    <property type="match status" value="1"/>
</dbReference>
<keyword evidence="3 4" id="KW-0274">FAD</keyword>